<keyword evidence="5" id="KW-1185">Reference proteome</keyword>
<dbReference type="PROSITE" id="PS50228">
    <property type="entry name" value="SUEL_LECTIN"/>
    <property type="match status" value="2"/>
</dbReference>
<evidence type="ECO:0000313" key="4">
    <source>
        <dbReference type="EMBL" id="KAK3093450.1"/>
    </source>
</evidence>
<name>A0AA88YBW5_PINIB</name>
<dbReference type="GO" id="GO:0030246">
    <property type="term" value="F:carbohydrate binding"/>
    <property type="evidence" value="ECO:0007669"/>
    <property type="project" value="InterPro"/>
</dbReference>
<dbReference type="InterPro" id="IPR043159">
    <property type="entry name" value="Lectin_gal-bd_sf"/>
</dbReference>
<dbReference type="AlphaFoldDB" id="A0AA88YBW5"/>
<dbReference type="FunFam" id="2.60.120.740:FF:000001">
    <property type="entry name" value="Adhesion G protein-coupled receptor L2"/>
    <property type="match status" value="1"/>
</dbReference>
<dbReference type="Proteomes" id="UP001186944">
    <property type="component" value="Unassembled WGS sequence"/>
</dbReference>
<dbReference type="CDD" id="cd22827">
    <property type="entry name" value="Gal_Rha_Lectin_SUL-I-like"/>
    <property type="match status" value="1"/>
</dbReference>
<dbReference type="Gene3D" id="2.60.120.740">
    <property type="match status" value="1"/>
</dbReference>
<dbReference type="Gene3D" id="2.20.100.10">
    <property type="entry name" value="Thrombospondin type-1 (TSP1) repeat"/>
    <property type="match status" value="2"/>
</dbReference>
<dbReference type="SUPFAM" id="SSF82895">
    <property type="entry name" value="TSP-1 type 1 repeat"/>
    <property type="match status" value="2"/>
</dbReference>
<gene>
    <name evidence="4" type="ORF">FSP39_015863</name>
</gene>
<evidence type="ECO:0000313" key="5">
    <source>
        <dbReference type="Proteomes" id="UP001186944"/>
    </source>
</evidence>
<evidence type="ECO:0000256" key="1">
    <source>
        <dbReference type="ARBA" id="ARBA00023157"/>
    </source>
</evidence>
<dbReference type="InterPro" id="IPR000884">
    <property type="entry name" value="TSP1_rpt"/>
</dbReference>
<dbReference type="InterPro" id="IPR036383">
    <property type="entry name" value="TSP1_rpt_sf"/>
</dbReference>
<feature type="domain" description="SUEL-type lectin" evidence="3">
    <location>
        <begin position="3"/>
        <end position="90"/>
    </location>
</feature>
<evidence type="ECO:0000259" key="3">
    <source>
        <dbReference type="PROSITE" id="PS50228"/>
    </source>
</evidence>
<dbReference type="FunFam" id="2.20.100.10:FF:000001">
    <property type="entry name" value="semaphorin-5A isoform X1"/>
    <property type="match status" value="2"/>
</dbReference>
<dbReference type="Pfam" id="PF00090">
    <property type="entry name" value="TSP_1"/>
    <property type="match status" value="2"/>
</dbReference>
<proteinExistence type="predicted"/>
<dbReference type="InterPro" id="IPR000922">
    <property type="entry name" value="Lectin_gal-bd_dom"/>
</dbReference>
<feature type="region of interest" description="Disordered" evidence="2">
    <location>
        <begin position="366"/>
        <end position="386"/>
    </location>
</feature>
<feature type="domain" description="SUEL-type lectin" evidence="3">
    <location>
        <begin position="99"/>
        <end position="167"/>
    </location>
</feature>
<comment type="caution">
    <text evidence="4">The sequence shown here is derived from an EMBL/GenBank/DDBJ whole genome shotgun (WGS) entry which is preliminary data.</text>
</comment>
<sequence length="386" mass="42267">MVICEHNSTSITCPVGHLIQIASASYGRTSKGTCWNILNRDTNCKASNSLNIVKSICDGYNACSLEATNRVFGNPCVGTYKYLTVVYNCYESDEKSLIICEHYSCFLTCPDDKKLEIVSAYYGRTAPSSRGTCPTSLDMDTNCRAPTSSSIVQSQCEGKSTCSLRATVDGQWSAWVNTGTCSKTCGGGKQKQERSCSNPAPRDGGRGCIGDSSRSIDCNSQPCPVDGQWSAWVNRGNCTEPCGGGKQPQKRFCNNPAPQKGGRDCEGQHIRLIYCNQQACKAVCETREEFRGCNVMTYYSGICQTDHTVEECLSKAFIYKDEDNNPVATIDIGGASRVLKEDKEHPDNSLKTLTIEHEIDHLDQLEVGSGAQEEYASPEETKLRRV</sequence>
<keyword evidence="1" id="KW-1015">Disulfide bond</keyword>
<reference evidence="4" key="1">
    <citation type="submission" date="2019-08" db="EMBL/GenBank/DDBJ databases">
        <title>The improved chromosome-level genome for the pearl oyster Pinctada fucata martensii using PacBio sequencing and Hi-C.</title>
        <authorList>
            <person name="Zheng Z."/>
        </authorList>
    </citation>
    <scope>NUCLEOTIDE SEQUENCE</scope>
    <source>
        <strain evidence="4">ZZ-2019</strain>
        <tissue evidence="4">Adductor muscle</tissue>
    </source>
</reference>
<evidence type="ECO:0000256" key="2">
    <source>
        <dbReference type="SAM" id="MobiDB-lite"/>
    </source>
</evidence>
<dbReference type="PROSITE" id="PS50092">
    <property type="entry name" value="TSP1"/>
    <property type="match status" value="2"/>
</dbReference>
<accession>A0AA88YBW5</accession>
<organism evidence="4 5">
    <name type="scientific">Pinctada imbricata</name>
    <name type="common">Atlantic pearl-oyster</name>
    <name type="synonym">Pinctada martensii</name>
    <dbReference type="NCBI Taxonomy" id="66713"/>
    <lineage>
        <taxon>Eukaryota</taxon>
        <taxon>Metazoa</taxon>
        <taxon>Spiralia</taxon>
        <taxon>Lophotrochozoa</taxon>
        <taxon>Mollusca</taxon>
        <taxon>Bivalvia</taxon>
        <taxon>Autobranchia</taxon>
        <taxon>Pteriomorphia</taxon>
        <taxon>Pterioida</taxon>
        <taxon>Pterioidea</taxon>
        <taxon>Pteriidae</taxon>
        <taxon>Pinctada</taxon>
    </lineage>
</organism>
<dbReference type="SMART" id="SM00209">
    <property type="entry name" value="TSP1"/>
    <property type="match status" value="2"/>
</dbReference>
<dbReference type="PANTHER" id="PTHR46780">
    <property type="entry name" value="PROTEIN EVA-1"/>
    <property type="match status" value="1"/>
</dbReference>
<dbReference type="EMBL" id="VSWD01000009">
    <property type="protein sequence ID" value="KAK3093450.1"/>
    <property type="molecule type" value="Genomic_DNA"/>
</dbReference>
<protein>
    <recommendedName>
        <fullName evidence="3">SUEL-type lectin domain-containing protein</fullName>
    </recommendedName>
</protein>
<dbReference type="Pfam" id="PF02140">
    <property type="entry name" value="SUEL_Lectin"/>
    <property type="match status" value="2"/>
</dbReference>